<dbReference type="InterPro" id="IPR033899">
    <property type="entry name" value="CXC_Chemokine_domain"/>
</dbReference>
<reference evidence="6" key="2">
    <citation type="submission" date="2020-02" db="EMBL/GenBank/DDBJ databases">
        <title>Esox lucius (northern pike) genome, fEsoLuc1, primary haplotype.</title>
        <authorList>
            <person name="Myers G."/>
            <person name="Karagic N."/>
            <person name="Meyer A."/>
            <person name="Pippel M."/>
            <person name="Reichard M."/>
            <person name="Winkler S."/>
            <person name="Tracey A."/>
            <person name="Sims Y."/>
            <person name="Howe K."/>
            <person name="Rhie A."/>
            <person name="Formenti G."/>
            <person name="Durbin R."/>
            <person name="Fedrigo O."/>
            <person name="Jarvis E.D."/>
        </authorList>
    </citation>
    <scope>NUCLEOTIDE SEQUENCE [LARGE SCALE GENOMIC DNA]</scope>
</reference>
<organism evidence="6 7">
    <name type="scientific">Esox lucius</name>
    <name type="common">Northern pike</name>
    <dbReference type="NCBI Taxonomy" id="8010"/>
    <lineage>
        <taxon>Eukaryota</taxon>
        <taxon>Metazoa</taxon>
        <taxon>Chordata</taxon>
        <taxon>Craniata</taxon>
        <taxon>Vertebrata</taxon>
        <taxon>Euteleostomi</taxon>
        <taxon>Actinopterygii</taxon>
        <taxon>Neopterygii</taxon>
        <taxon>Teleostei</taxon>
        <taxon>Protacanthopterygii</taxon>
        <taxon>Esociformes</taxon>
        <taxon>Esocidae</taxon>
        <taxon>Esox</taxon>
    </lineage>
</organism>
<keyword evidence="4" id="KW-0732">Signal</keyword>
<dbReference type="Proteomes" id="UP000265140">
    <property type="component" value="Chromosome 14"/>
</dbReference>
<protein>
    <recommendedName>
        <fullName evidence="5">Chemokine interleukin-8-like domain-containing protein</fullName>
    </recommendedName>
</protein>
<reference evidence="6" key="3">
    <citation type="submission" date="2025-08" db="UniProtKB">
        <authorList>
            <consortium name="Ensembl"/>
        </authorList>
    </citation>
    <scope>IDENTIFICATION</scope>
</reference>
<evidence type="ECO:0000256" key="3">
    <source>
        <dbReference type="SAM" id="MobiDB-lite"/>
    </source>
</evidence>
<reference evidence="6" key="4">
    <citation type="submission" date="2025-09" db="UniProtKB">
        <authorList>
            <consortium name="Ensembl"/>
        </authorList>
    </citation>
    <scope>IDENTIFICATION</scope>
</reference>
<name>A0A3P8ZAD3_ESOLU</name>
<dbReference type="SUPFAM" id="SSF54117">
    <property type="entry name" value="Interleukin 8-like chemokines"/>
    <property type="match status" value="1"/>
</dbReference>
<dbReference type="OMA" id="RNIGKME"/>
<evidence type="ECO:0000256" key="4">
    <source>
        <dbReference type="SAM" id="SignalP"/>
    </source>
</evidence>
<feature type="signal peptide" evidence="4">
    <location>
        <begin position="1"/>
        <end position="19"/>
    </location>
</feature>
<reference evidence="7" key="1">
    <citation type="journal article" date="2014" name="PLoS ONE">
        <title>The genome and linkage map of the northern pike (Esox lucius): conserved synteny revealed between the salmonid sister group and the Neoteleostei.</title>
        <authorList>
            <person name="Rondeau E.B."/>
            <person name="Minkley D.R."/>
            <person name="Leong J.S."/>
            <person name="Messmer A.M."/>
            <person name="Jantzen J.R."/>
            <person name="von Schalburg K.R."/>
            <person name="Lemon C."/>
            <person name="Bird N.H."/>
            <person name="Koop B.F."/>
        </authorList>
    </citation>
    <scope>NUCLEOTIDE SEQUENCE</scope>
</reference>
<dbReference type="CDD" id="cd00273">
    <property type="entry name" value="Chemokine_CXC"/>
    <property type="match status" value="1"/>
</dbReference>
<dbReference type="InterPro" id="IPR001811">
    <property type="entry name" value="Chemokine_IL8-like_dom"/>
</dbReference>
<feature type="chain" id="PRO_5018094331" description="Chemokine interleukin-8-like domain-containing protein" evidence="4">
    <location>
        <begin position="20"/>
        <end position="100"/>
    </location>
</feature>
<feature type="region of interest" description="Disordered" evidence="3">
    <location>
        <begin position="80"/>
        <end position="100"/>
    </location>
</feature>
<dbReference type="InterPro" id="IPR001089">
    <property type="entry name" value="Chemokine_CXC"/>
</dbReference>
<keyword evidence="2" id="KW-0202">Cytokine</keyword>
<dbReference type="GO" id="GO:0008009">
    <property type="term" value="F:chemokine activity"/>
    <property type="evidence" value="ECO:0007669"/>
    <property type="project" value="InterPro"/>
</dbReference>
<proteinExistence type="inferred from homology"/>
<dbReference type="Ensembl" id="ENSELUT00000037556.3">
    <property type="protein sequence ID" value="ENSELUP00000025789.1"/>
    <property type="gene ID" value="ENSELUG00000024465.3"/>
</dbReference>
<dbReference type="GeneTree" id="ENSGT01080000257489"/>
<dbReference type="Pfam" id="PF00048">
    <property type="entry name" value="IL8"/>
    <property type="match status" value="1"/>
</dbReference>
<dbReference type="Bgee" id="ENSELUG00000024465">
    <property type="expression patterns" value="Expressed in mesonephros and 9 other cell types or tissues"/>
</dbReference>
<dbReference type="InParanoid" id="A0A3P8ZAD3"/>
<evidence type="ECO:0000256" key="2">
    <source>
        <dbReference type="ARBA" id="ARBA00022514"/>
    </source>
</evidence>
<sequence>MKTTTLILLCVTVFGVGLAHSPGGLYEKCLCRGKLLQSIRRKQQIKEIMVFSKSVFCGKKEIIAIMKNGKKKCLDPEGKQMKSVELQQKMAKKGNGRRNQ</sequence>
<feature type="compositionally biased region" description="Basic residues" evidence="3">
    <location>
        <begin position="90"/>
        <end position="100"/>
    </location>
</feature>
<dbReference type="PRINTS" id="PR00437">
    <property type="entry name" value="SMALLCYTKCXC"/>
</dbReference>
<dbReference type="GO" id="GO:0006955">
    <property type="term" value="P:immune response"/>
    <property type="evidence" value="ECO:0007669"/>
    <property type="project" value="InterPro"/>
</dbReference>
<dbReference type="GO" id="GO:0006952">
    <property type="term" value="P:defense response"/>
    <property type="evidence" value="ECO:0007669"/>
    <property type="project" value="InterPro"/>
</dbReference>
<comment type="similarity">
    <text evidence="1">Belongs to the intercrine alpha (chemokine CxC) family.</text>
</comment>
<keyword evidence="7" id="KW-1185">Reference proteome</keyword>
<evidence type="ECO:0000256" key="1">
    <source>
        <dbReference type="ARBA" id="ARBA00010665"/>
    </source>
</evidence>
<dbReference type="GO" id="GO:0005615">
    <property type="term" value="C:extracellular space"/>
    <property type="evidence" value="ECO:0007669"/>
    <property type="project" value="UniProtKB-KW"/>
</dbReference>
<dbReference type="Gene3D" id="2.40.50.40">
    <property type="match status" value="1"/>
</dbReference>
<accession>A0A3P8ZAD3</accession>
<dbReference type="AlphaFoldDB" id="A0A3P8ZAD3"/>
<dbReference type="FunCoup" id="A0A3P8ZAD3">
    <property type="interactions" value="3"/>
</dbReference>
<dbReference type="InterPro" id="IPR036048">
    <property type="entry name" value="Interleukin_8-like_sf"/>
</dbReference>
<evidence type="ECO:0000259" key="5">
    <source>
        <dbReference type="Pfam" id="PF00048"/>
    </source>
</evidence>
<feature type="domain" description="Chemokine interleukin-8-like" evidence="5">
    <location>
        <begin position="27"/>
        <end position="82"/>
    </location>
</feature>
<evidence type="ECO:0000313" key="7">
    <source>
        <dbReference type="Proteomes" id="UP000265140"/>
    </source>
</evidence>
<evidence type="ECO:0000313" key="6">
    <source>
        <dbReference type="Ensembl" id="ENSELUP00000025789.1"/>
    </source>
</evidence>